<dbReference type="Proteomes" id="UP000033725">
    <property type="component" value="Unassembled WGS sequence"/>
</dbReference>
<accession>A0A0F0KVS1</accession>
<dbReference type="GO" id="GO:0006825">
    <property type="term" value="P:copper ion transport"/>
    <property type="evidence" value="ECO:0007669"/>
    <property type="project" value="InterPro"/>
</dbReference>
<feature type="transmembrane region" description="Helical" evidence="7">
    <location>
        <begin position="136"/>
        <end position="154"/>
    </location>
</feature>
<proteinExistence type="predicted"/>
<feature type="transmembrane region" description="Helical" evidence="7">
    <location>
        <begin position="188"/>
        <end position="213"/>
    </location>
</feature>
<feature type="transmembrane region" description="Helical" evidence="7">
    <location>
        <begin position="159"/>
        <end position="176"/>
    </location>
</feature>
<evidence type="ECO:0000256" key="1">
    <source>
        <dbReference type="ARBA" id="ARBA00004651"/>
    </source>
</evidence>
<dbReference type="PANTHER" id="PTHR34820:SF4">
    <property type="entry name" value="INNER MEMBRANE PROTEIN YEBZ"/>
    <property type="match status" value="1"/>
</dbReference>
<feature type="region of interest" description="Disordered" evidence="6">
    <location>
        <begin position="614"/>
        <end position="633"/>
    </location>
</feature>
<dbReference type="AlphaFoldDB" id="A0A0F0KVS1"/>
<keyword evidence="2" id="KW-1003">Cell membrane</keyword>
<dbReference type="InterPro" id="IPR032694">
    <property type="entry name" value="CopC/D"/>
</dbReference>
<dbReference type="Pfam" id="PF09678">
    <property type="entry name" value="Caa3_CtaG"/>
    <property type="match status" value="1"/>
</dbReference>
<keyword evidence="5 7" id="KW-0472">Membrane</keyword>
<feature type="transmembrane region" description="Helical" evidence="7">
    <location>
        <begin position="428"/>
        <end position="448"/>
    </location>
</feature>
<comment type="caution">
    <text evidence="9">The sequence shown here is derived from an EMBL/GenBank/DDBJ whole genome shotgun (WGS) entry which is preliminary data.</text>
</comment>
<dbReference type="InterPro" id="IPR008457">
    <property type="entry name" value="Cu-R_CopD_dom"/>
</dbReference>
<dbReference type="PANTHER" id="PTHR34820">
    <property type="entry name" value="INNER MEMBRANE PROTEIN YEBZ"/>
    <property type="match status" value="1"/>
</dbReference>
<dbReference type="PATRIC" id="fig|82380.10.peg.833"/>
<comment type="subcellular location">
    <subcellularLocation>
        <location evidence="1">Cell membrane</location>
        <topology evidence="1">Multi-pass membrane protein</topology>
    </subcellularLocation>
</comment>
<feature type="transmembrane region" description="Helical" evidence="7">
    <location>
        <begin position="541"/>
        <end position="567"/>
    </location>
</feature>
<dbReference type="InterPro" id="IPR019108">
    <property type="entry name" value="Caa3_assmbl_CtaG-rel"/>
</dbReference>
<evidence type="ECO:0000256" key="2">
    <source>
        <dbReference type="ARBA" id="ARBA00022475"/>
    </source>
</evidence>
<evidence type="ECO:0000259" key="8">
    <source>
        <dbReference type="Pfam" id="PF05425"/>
    </source>
</evidence>
<feature type="transmembrane region" description="Helical" evidence="7">
    <location>
        <begin position="480"/>
        <end position="500"/>
    </location>
</feature>
<feature type="transmembrane region" description="Helical" evidence="7">
    <location>
        <begin position="298"/>
        <end position="320"/>
    </location>
</feature>
<dbReference type="GO" id="GO:0005886">
    <property type="term" value="C:plasma membrane"/>
    <property type="evidence" value="ECO:0007669"/>
    <property type="project" value="UniProtKB-SubCell"/>
</dbReference>
<keyword evidence="4 7" id="KW-1133">Transmembrane helix</keyword>
<sequence length="633" mass="67038">MNARGLRLVGPALLLTSALVALLLGLVMGGGADPRVTSDPGAVVRWGLPVAKLIVNLGAAVMVGSAVLAAYALQQGEKEFDTALDVASIGAAVLTIGAGVTGYLTFLSSFNPEVSLGPGFGQQFGRFLLETELGRVWLITTVMAAILTVISYAFRGWAAALLLTFLSLASLVPMATQGHSGSLANHDAAVMSLVLHITSAAVWLGGLLALVFLRPFAREHRLRAVVERYSTIALVAFVVVSVSGVARAMTSVSSWRDLLSAYGAVLLVKVVALTLLGVVGVAHRRWFIRRGVRERAPFWTFVTVELAVMGIASGAAAALARTPAPADTSAPVLTTPAEILTEAPLPPELTLVGWLSGNDVNLLWAVVAGFGVFFYLMGVRRLRQRGEGWSGLRTFAWISGMVLLAWVNGGAVAVYSDYLHSVDAAGRMLMLLVVPSLLVFGAPYRLALEGITSRTDGSRGIREWLQAGERSRIVLFLRHPMVAVCTFALIVWGVSATGLLRDSLADPLVHELRVVALLIAGSLVTAAILRPAGTYPRRMRVVVVFGSAAALASVGSWVLLQSGLIAASWFGAMGRQWGLEPMADQQAAGMVILLSAPMLLLFGLSVDYILSGHSTRSPQEVDRPLHSTRKAIS</sequence>
<evidence type="ECO:0000313" key="9">
    <source>
        <dbReference type="EMBL" id="KJL25012.1"/>
    </source>
</evidence>
<dbReference type="Pfam" id="PF05425">
    <property type="entry name" value="CopD"/>
    <property type="match status" value="1"/>
</dbReference>
<gene>
    <name evidence="9" type="primary">ycnJ_1</name>
    <name evidence="9" type="ORF">RN51_00832</name>
</gene>
<dbReference type="EMBL" id="JYIV01000018">
    <property type="protein sequence ID" value="KJL25012.1"/>
    <property type="molecule type" value="Genomic_DNA"/>
</dbReference>
<dbReference type="RefSeq" id="WP_052674574.1">
    <property type="nucleotide sequence ID" value="NZ_JYIV01000018.1"/>
</dbReference>
<evidence type="ECO:0000256" key="4">
    <source>
        <dbReference type="ARBA" id="ARBA00022989"/>
    </source>
</evidence>
<evidence type="ECO:0000256" key="7">
    <source>
        <dbReference type="SAM" id="Phobius"/>
    </source>
</evidence>
<keyword evidence="3 7" id="KW-0812">Transmembrane</keyword>
<dbReference type="OrthoDB" id="5241646at2"/>
<name>A0A0F0KVS1_9MICO</name>
<organism evidence="9 10">
    <name type="scientific">Microbacterium oxydans</name>
    <dbReference type="NCBI Taxonomy" id="82380"/>
    <lineage>
        <taxon>Bacteria</taxon>
        <taxon>Bacillati</taxon>
        <taxon>Actinomycetota</taxon>
        <taxon>Actinomycetes</taxon>
        <taxon>Micrococcales</taxon>
        <taxon>Microbacteriaceae</taxon>
        <taxon>Microbacterium</taxon>
    </lineage>
</organism>
<evidence type="ECO:0000256" key="3">
    <source>
        <dbReference type="ARBA" id="ARBA00022692"/>
    </source>
</evidence>
<feature type="domain" description="Copper resistance protein D" evidence="8">
    <location>
        <begin position="224"/>
        <end position="319"/>
    </location>
</feature>
<feature type="transmembrane region" description="Helical" evidence="7">
    <location>
        <begin position="225"/>
        <end position="246"/>
    </location>
</feature>
<evidence type="ECO:0000256" key="6">
    <source>
        <dbReference type="SAM" id="MobiDB-lite"/>
    </source>
</evidence>
<reference evidence="9 10" key="1">
    <citation type="submission" date="2015-02" db="EMBL/GenBank/DDBJ databases">
        <title>Draft genome sequences of ten Microbacterium spp. with emphasis on heavy metal contaminated environments.</title>
        <authorList>
            <person name="Corretto E."/>
        </authorList>
    </citation>
    <scope>NUCLEOTIDE SEQUENCE [LARGE SCALE GENOMIC DNA]</scope>
    <source>
        <strain evidence="9 10">BEL163</strain>
    </source>
</reference>
<evidence type="ECO:0000313" key="10">
    <source>
        <dbReference type="Proteomes" id="UP000033725"/>
    </source>
</evidence>
<feature type="transmembrane region" description="Helical" evidence="7">
    <location>
        <begin position="53"/>
        <end position="73"/>
    </location>
</feature>
<feature type="transmembrane region" description="Helical" evidence="7">
    <location>
        <begin position="362"/>
        <end position="382"/>
    </location>
</feature>
<feature type="transmembrane region" description="Helical" evidence="7">
    <location>
        <begin position="512"/>
        <end position="529"/>
    </location>
</feature>
<feature type="transmembrane region" description="Helical" evidence="7">
    <location>
        <begin position="587"/>
        <end position="610"/>
    </location>
</feature>
<protein>
    <submittedName>
        <fullName evidence="9">Copper transport protein YcnJ</fullName>
    </submittedName>
</protein>
<feature type="transmembrane region" description="Helical" evidence="7">
    <location>
        <begin position="258"/>
        <end position="278"/>
    </location>
</feature>
<feature type="transmembrane region" description="Helical" evidence="7">
    <location>
        <begin position="85"/>
        <end position="106"/>
    </location>
</feature>
<feature type="transmembrane region" description="Helical" evidence="7">
    <location>
        <begin position="394"/>
        <end position="416"/>
    </location>
</feature>
<evidence type="ECO:0000256" key="5">
    <source>
        <dbReference type="ARBA" id="ARBA00023136"/>
    </source>
</evidence>